<dbReference type="Proteomes" id="UP000054075">
    <property type="component" value="Unassembled WGS sequence"/>
</dbReference>
<organism evidence="1 2">
    <name type="scientific">Rickettsiella grylli</name>
    <dbReference type="NCBI Taxonomy" id="59196"/>
    <lineage>
        <taxon>Bacteria</taxon>
        <taxon>Pseudomonadati</taxon>
        <taxon>Pseudomonadota</taxon>
        <taxon>Gammaproteobacteria</taxon>
        <taxon>Legionellales</taxon>
        <taxon>Coxiellaceae</taxon>
        <taxon>Rickettsiella</taxon>
    </lineage>
</organism>
<sequence length="43" mass="5247">MIITIISLLLYLYFMLQTRLQTQFKTQDFSYESVYNNFIVLAY</sequence>
<name>A8PM74_9COXI</name>
<dbReference type="AlphaFoldDB" id="A8PM74"/>
<evidence type="ECO:0000313" key="1">
    <source>
        <dbReference type="EMBL" id="EDP46202.1"/>
    </source>
</evidence>
<evidence type="ECO:0000313" key="2">
    <source>
        <dbReference type="Proteomes" id="UP000054075"/>
    </source>
</evidence>
<keyword evidence="2" id="KW-1185">Reference proteome</keyword>
<reference evidence="1" key="1">
    <citation type="submission" date="2006-04" db="EMBL/GenBank/DDBJ databases">
        <authorList>
            <person name="Seshadri R."/>
            <person name="Federici B.A."/>
        </authorList>
    </citation>
    <scope>NUCLEOTIDE SEQUENCE [LARGE SCALE GENOMIC DNA]</scope>
</reference>
<gene>
    <name evidence="1" type="ORF">RICGR_0644</name>
</gene>
<comment type="caution">
    <text evidence="1">The sequence shown here is derived from an EMBL/GenBank/DDBJ whole genome shotgun (WGS) entry which is preliminary data.</text>
</comment>
<protein>
    <submittedName>
        <fullName evidence="1">Uncharacterized protein</fullName>
    </submittedName>
</protein>
<proteinExistence type="predicted"/>
<dbReference type="EMBL" id="AAQJ02000001">
    <property type="protein sequence ID" value="EDP46202.1"/>
    <property type="molecule type" value="Genomic_DNA"/>
</dbReference>
<reference evidence="1" key="2">
    <citation type="submission" date="2007-10" db="EMBL/GenBank/DDBJ databases">
        <authorList>
            <person name="Myers G.S."/>
        </authorList>
    </citation>
    <scope>NUCLEOTIDE SEQUENCE [LARGE SCALE GENOMIC DNA]</scope>
</reference>
<accession>A8PM74</accession>